<dbReference type="PANTHER" id="PTHR10091">
    <property type="entry name" value="ALDOSE-1-EPIMERASE"/>
    <property type="match status" value="1"/>
</dbReference>
<accession>A0A852ZRF5</accession>
<dbReference type="EC" id="5.1.3.3" evidence="2"/>
<dbReference type="EMBL" id="JACBZD010000001">
    <property type="protein sequence ID" value="NYI04973.1"/>
    <property type="molecule type" value="Genomic_DNA"/>
</dbReference>
<dbReference type="InterPro" id="IPR014718">
    <property type="entry name" value="GH-type_carb-bd"/>
</dbReference>
<dbReference type="GO" id="GO:0006006">
    <property type="term" value="P:glucose metabolic process"/>
    <property type="evidence" value="ECO:0007669"/>
    <property type="project" value="TreeGrafter"/>
</dbReference>
<keyword evidence="2" id="KW-0413">Isomerase</keyword>
<dbReference type="GO" id="GO:0033499">
    <property type="term" value="P:galactose catabolic process via UDP-galactose, Leloir pathway"/>
    <property type="evidence" value="ECO:0007669"/>
    <property type="project" value="TreeGrafter"/>
</dbReference>
<organism evidence="2 3">
    <name type="scientific">Allostreptomyces psammosilenae</name>
    <dbReference type="NCBI Taxonomy" id="1892865"/>
    <lineage>
        <taxon>Bacteria</taxon>
        <taxon>Bacillati</taxon>
        <taxon>Actinomycetota</taxon>
        <taxon>Actinomycetes</taxon>
        <taxon>Kitasatosporales</taxon>
        <taxon>Streptomycetaceae</taxon>
        <taxon>Allostreptomyces</taxon>
    </lineage>
</organism>
<dbReference type="PANTHER" id="PTHR10091:SF0">
    <property type="entry name" value="GALACTOSE MUTAROTASE"/>
    <property type="match status" value="1"/>
</dbReference>
<comment type="caution">
    <text evidence="2">The sequence shown here is derived from an EMBL/GenBank/DDBJ whole genome shotgun (WGS) entry which is preliminary data.</text>
</comment>
<dbReference type="Pfam" id="PF01263">
    <property type="entry name" value="Aldose_epim"/>
    <property type="match status" value="1"/>
</dbReference>
<dbReference type="CDD" id="cd09022">
    <property type="entry name" value="Aldose_epim_Ec_YihR"/>
    <property type="match status" value="1"/>
</dbReference>
<dbReference type="InterPro" id="IPR011013">
    <property type="entry name" value="Gal_mutarotase_sf_dom"/>
</dbReference>
<dbReference type="GO" id="GO:0030246">
    <property type="term" value="F:carbohydrate binding"/>
    <property type="evidence" value="ECO:0007669"/>
    <property type="project" value="InterPro"/>
</dbReference>
<dbReference type="SUPFAM" id="SSF74650">
    <property type="entry name" value="Galactose mutarotase-like"/>
    <property type="match status" value="1"/>
</dbReference>
<dbReference type="Proteomes" id="UP000567795">
    <property type="component" value="Unassembled WGS sequence"/>
</dbReference>
<proteinExistence type="predicted"/>
<sequence length="326" mass="35995">MSTVSPLQRTEPSPTAVDGVPPTGRQLVVRSGGLRAVVTEVGAGLRAFTADGLAYVDGFPEDDWPHAGGHGQLLAPFPNRVDGGRYTFDGREHQLPVNEAATGNAIHGLTRWLTWEVSEHTESRVELRLRLHRQPGYPFDLLIHQAYAVDGEARELTMTHTVRNVGAERAPYAVGSHTYLTVGSPTIDHDVLRLPAASRFADHPRHIPQGDPVPVDGTPFDFRSPRRIGDLRMDVGFTDLLFDPDGRTRVRLATADGRRAVTMWADRAHRYLQVFTGDPLPEGMRRTGIAVEPCTAATDAFNNRRGLRELEPGEEFVARWGITVEH</sequence>
<gene>
    <name evidence="2" type="ORF">FHU37_001916</name>
</gene>
<dbReference type="RefSeq" id="WP_179813797.1">
    <property type="nucleotide sequence ID" value="NZ_JACBZD010000001.1"/>
</dbReference>
<reference evidence="2 3" key="1">
    <citation type="submission" date="2020-07" db="EMBL/GenBank/DDBJ databases">
        <title>Sequencing the genomes of 1000 actinobacteria strains.</title>
        <authorList>
            <person name="Klenk H.-P."/>
        </authorList>
    </citation>
    <scope>NUCLEOTIDE SEQUENCE [LARGE SCALE GENOMIC DNA]</scope>
    <source>
        <strain evidence="2 3">DSM 42178</strain>
    </source>
</reference>
<dbReference type="Gene3D" id="2.70.98.10">
    <property type="match status" value="1"/>
</dbReference>
<protein>
    <submittedName>
        <fullName evidence="2">Aldose 1-epimerase</fullName>
        <ecNumber evidence="2">5.1.3.3</ecNumber>
    </submittedName>
</protein>
<evidence type="ECO:0000313" key="2">
    <source>
        <dbReference type="EMBL" id="NYI04973.1"/>
    </source>
</evidence>
<name>A0A852ZRF5_9ACTN</name>
<dbReference type="AlphaFoldDB" id="A0A852ZRF5"/>
<feature type="region of interest" description="Disordered" evidence="1">
    <location>
        <begin position="1"/>
        <end position="24"/>
    </location>
</feature>
<dbReference type="InterPro" id="IPR037480">
    <property type="entry name" value="YihR-like"/>
</dbReference>
<feature type="compositionally biased region" description="Polar residues" evidence="1">
    <location>
        <begin position="1"/>
        <end position="13"/>
    </location>
</feature>
<evidence type="ECO:0000313" key="3">
    <source>
        <dbReference type="Proteomes" id="UP000567795"/>
    </source>
</evidence>
<keyword evidence="3" id="KW-1185">Reference proteome</keyword>
<dbReference type="GO" id="GO:0004034">
    <property type="term" value="F:aldose 1-epimerase activity"/>
    <property type="evidence" value="ECO:0007669"/>
    <property type="project" value="UniProtKB-EC"/>
</dbReference>
<dbReference type="InterPro" id="IPR008183">
    <property type="entry name" value="Aldose_1/G6P_1-epimerase"/>
</dbReference>
<evidence type="ECO:0000256" key="1">
    <source>
        <dbReference type="SAM" id="MobiDB-lite"/>
    </source>
</evidence>